<dbReference type="EMBL" id="FWFX01000010">
    <property type="protein sequence ID" value="SLN59570.1"/>
    <property type="molecule type" value="Genomic_DNA"/>
</dbReference>
<name>A0A1X6ZS00_9RHOB</name>
<accession>A0A1X6ZS00</accession>
<evidence type="ECO:0000313" key="1">
    <source>
        <dbReference type="EMBL" id="SLN59570.1"/>
    </source>
</evidence>
<evidence type="ECO:0000313" key="2">
    <source>
        <dbReference type="Proteomes" id="UP000193061"/>
    </source>
</evidence>
<proteinExistence type="predicted"/>
<keyword evidence="2" id="KW-1185">Reference proteome</keyword>
<gene>
    <name evidence="1" type="ORF">ROA7450_03085</name>
</gene>
<dbReference type="Proteomes" id="UP000193061">
    <property type="component" value="Unassembled WGS sequence"/>
</dbReference>
<dbReference type="RefSeq" id="WP_085806715.1">
    <property type="nucleotide sequence ID" value="NZ_FWFX01000010.1"/>
</dbReference>
<dbReference type="AlphaFoldDB" id="A0A1X6ZS00"/>
<sequence length="193" mass="22111">MLTFDISERLRLTKLLVTLFLTTVISADELAAKEPAYLQACGVLGALKSNESPFCDGALIGGTQSNAHNCPQSFDPVQSLHFDDDLHVRWYARFWTGKCKGFGVFDFCVEEEGGWHQLVDEMSSLVPKVERPRARAELWAIGRMIGFEWAKRNHLRKISTEDLRDWYPMFRAEQNAWRAMRQLCTKAKNRLGI</sequence>
<protein>
    <submittedName>
        <fullName evidence="1">Uncharacterized protein</fullName>
    </submittedName>
</protein>
<dbReference type="OrthoDB" id="7186861at2"/>
<organism evidence="1 2">
    <name type="scientific">Roseovarius albus</name>
    <dbReference type="NCBI Taxonomy" id="1247867"/>
    <lineage>
        <taxon>Bacteria</taxon>
        <taxon>Pseudomonadati</taxon>
        <taxon>Pseudomonadota</taxon>
        <taxon>Alphaproteobacteria</taxon>
        <taxon>Rhodobacterales</taxon>
        <taxon>Roseobacteraceae</taxon>
        <taxon>Roseovarius</taxon>
    </lineage>
</organism>
<reference evidence="1 2" key="1">
    <citation type="submission" date="2017-03" db="EMBL/GenBank/DDBJ databases">
        <authorList>
            <person name="Afonso C.L."/>
            <person name="Miller P.J."/>
            <person name="Scott M.A."/>
            <person name="Spackman E."/>
            <person name="Goraichik I."/>
            <person name="Dimitrov K.M."/>
            <person name="Suarez D.L."/>
            <person name="Swayne D.E."/>
        </authorList>
    </citation>
    <scope>NUCLEOTIDE SEQUENCE [LARGE SCALE GENOMIC DNA]</scope>
    <source>
        <strain evidence="1 2">CECT 7450</strain>
    </source>
</reference>